<dbReference type="EMBL" id="SWKV01000100">
    <property type="protein sequence ID" value="KAF3032458.1"/>
    <property type="molecule type" value="Genomic_DNA"/>
</dbReference>
<dbReference type="GO" id="GO:0000460">
    <property type="term" value="P:maturation of 5.8S rRNA"/>
    <property type="evidence" value="ECO:0007669"/>
    <property type="project" value="TreeGrafter"/>
</dbReference>
<proteinExistence type="inferred from homology"/>
<keyword evidence="9" id="KW-1185">Reference proteome</keyword>
<accession>A0A9P5BWC7</accession>
<comment type="function">
    <text evidence="6">Required for exosome-dependent processing of pre-rRNA and small nucleolar RNA (snRNA) precursors. Involved in processing of 35S pre-rRNA at the A0, A1 and A2 sites.</text>
</comment>
<evidence type="ECO:0000256" key="2">
    <source>
        <dbReference type="ARBA" id="ARBA00009154"/>
    </source>
</evidence>
<dbReference type="GO" id="GO:0000178">
    <property type="term" value="C:exosome (RNase complex)"/>
    <property type="evidence" value="ECO:0007669"/>
    <property type="project" value="TreeGrafter"/>
</dbReference>
<comment type="similarity">
    <text evidence="2 6">Belongs to the C1D family.</text>
</comment>
<dbReference type="GO" id="GO:0003677">
    <property type="term" value="F:DNA binding"/>
    <property type="evidence" value="ECO:0007669"/>
    <property type="project" value="TreeGrafter"/>
</dbReference>
<dbReference type="GO" id="GO:0003723">
    <property type="term" value="F:RNA binding"/>
    <property type="evidence" value="ECO:0007669"/>
    <property type="project" value="UniProtKB-UniRule"/>
</dbReference>
<evidence type="ECO:0000256" key="5">
    <source>
        <dbReference type="ARBA" id="ARBA00023242"/>
    </source>
</evidence>
<name>A0A9P5BWC7_9PLEO</name>
<evidence type="ECO:0000256" key="6">
    <source>
        <dbReference type="RuleBase" id="RU368003"/>
    </source>
</evidence>
<dbReference type="PANTHER" id="PTHR15341:SF3">
    <property type="entry name" value="NUCLEAR NUCLEIC ACID-BINDING PROTEIN C1D"/>
    <property type="match status" value="1"/>
</dbReference>
<feature type="compositionally biased region" description="Basic residues" evidence="7">
    <location>
        <begin position="361"/>
        <end position="371"/>
    </location>
</feature>
<dbReference type="Pfam" id="PF04000">
    <property type="entry name" value="Sas10_Utp3"/>
    <property type="match status" value="1"/>
</dbReference>
<evidence type="ECO:0000256" key="4">
    <source>
        <dbReference type="ARBA" id="ARBA00022884"/>
    </source>
</evidence>
<sequence>MQAAWCTKVQLARLNRGPQQKVATNTDLDLDLDLDRHIHNPNFQQDYPMDPQTDLPDLVEDLEVNIDELTATLTPLLPPNTLSKTATSLPLLEKSKLYVLAAYAIESVLFSTLQASGADAKSHAIFPELARLKGYFGKIKDAEEHFKNLAEKEGRARLDVGAAQRFIKHGLSGNERYDELRKERMAREKERALEKARALTNKKFDDNEEEEETRSKKRGAEGADGEDGTPNKKRREHVAEEQRDDDEAHTPAPAKKRGRKGKKPAVEVEETQEEQGAEAEAEAEAKVEAGAAAGEEAMDLDAETPQPAKKKRGRPSKKDKVAPEATPHKDTPTRATRSSAPKTTNEAFQALASASPAASKSKAKGKGRGKK</sequence>
<protein>
    <recommendedName>
        <fullName evidence="6">Exosome complex protein</fullName>
    </recommendedName>
</protein>
<feature type="compositionally biased region" description="Polar residues" evidence="7">
    <location>
        <begin position="333"/>
        <end position="347"/>
    </location>
</feature>
<dbReference type="AlphaFoldDB" id="A0A9P5BWC7"/>
<keyword evidence="4 6" id="KW-0694">RNA-binding</keyword>
<feature type="compositionally biased region" description="Basic and acidic residues" evidence="7">
    <location>
        <begin position="316"/>
        <end position="332"/>
    </location>
</feature>
<feature type="compositionally biased region" description="Acidic residues" evidence="7">
    <location>
        <begin position="267"/>
        <end position="282"/>
    </location>
</feature>
<dbReference type="OrthoDB" id="1421013at2759"/>
<dbReference type="GO" id="GO:0010468">
    <property type="term" value="P:regulation of gene expression"/>
    <property type="evidence" value="ECO:0007669"/>
    <property type="project" value="TreeGrafter"/>
</dbReference>
<organism evidence="8 9">
    <name type="scientific">Didymella heteroderae</name>
    <dbReference type="NCBI Taxonomy" id="1769908"/>
    <lineage>
        <taxon>Eukaryota</taxon>
        <taxon>Fungi</taxon>
        <taxon>Dikarya</taxon>
        <taxon>Ascomycota</taxon>
        <taxon>Pezizomycotina</taxon>
        <taxon>Dothideomycetes</taxon>
        <taxon>Pleosporomycetidae</taxon>
        <taxon>Pleosporales</taxon>
        <taxon>Pleosporineae</taxon>
        <taxon>Didymellaceae</taxon>
        <taxon>Didymella</taxon>
    </lineage>
</organism>
<evidence type="ECO:0000256" key="1">
    <source>
        <dbReference type="ARBA" id="ARBA00004123"/>
    </source>
</evidence>
<evidence type="ECO:0000256" key="7">
    <source>
        <dbReference type="SAM" id="MobiDB-lite"/>
    </source>
</evidence>
<gene>
    <name evidence="8" type="ORF">E8E12_002121</name>
</gene>
<feature type="compositionally biased region" description="Basic and acidic residues" evidence="7">
    <location>
        <begin position="237"/>
        <end position="249"/>
    </location>
</feature>
<dbReference type="InterPro" id="IPR011082">
    <property type="entry name" value="Exosome-assoc_fac/DNA_repair"/>
</dbReference>
<comment type="subcellular location">
    <subcellularLocation>
        <location evidence="1 6">Nucleus</location>
    </subcellularLocation>
</comment>
<evidence type="ECO:0000256" key="3">
    <source>
        <dbReference type="ARBA" id="ARBA00022552"/>
    </source>
</evidence>
<evidence type="ECO:0000313" key="9">
    <source>
        <dbReference type="Proteomes" id="UP000758155"/>
    </source>
</evidence>
<evidence type="ECO:0000313" key="8">
    <source>
        <dbReference type="EMBL" id="KAF3032458.1"/>
    </source>
</evidence>
<feature type="region of interest" description="Disordered" evidence="7">
    <location>
        <begin position="191"/>
        <end position="371"/>
    </location>
</feature>
<feature type="compositionally biased region" description="Basic residues" evidence="7">
    <location>
        <begin position="254"/>
        <end position="263"/>
    </location>
</feature>
<feature type="compositionally biased region" description="Low complexity" evidence="7">
    <location>
        <begin position="350"/>
        <end position="360"/>
    </location>
</feature>
<dbReference type="Proteomes" id="UP000758155">
    <property type="component" value="Unassembled WGS sequence"/>
</dbReference>
<comment type="caution">
    <text evidence="8">The sequence shown here is derived from an EMBL/GenBank/DDBJ whole genome shotgun (WGS) entry which is preliminary data.</text>
</comment>
<dbReference type="PANTHER" id="PTHR15341">
    <property type="entry name" value="SUN-COR STEROID HORMONE RECEPTOR CO-REPRESSOR"/>
    <property type="match status" value="1"/>
</dbReference>
<feature type="compositionally biased region" description="Basic and acidic residues" evidence="7">
    <location>
        <begin position="191"/>
        <end position="205"/>
    </location>
</feature>
<dbReference type="GO" id="GO:0005730">
    <property type="term" value="C:nucleolus"/>
    <property type="evidence" value="ECO:0007669"/>
    <property type="project" value="TreeGrafter"/>
</dbReference>
<keyword evidence="3 6" id="KW-0698">rRNA processing</keyword>
<keyword evidence="5 6" id="KW-0539">Nucleus</keyword>
<reference evidence="8" key="1">
    <citation type="submission" date="2019-04" db="EMBL/GenBank/DDBJ databases">
        <title>Sequencing of skin fungus with MAO and IRED activity.</title>
        <authorList>
            <person name="Marsaioli A.J."/>
            <person name="Bonatto J.M.C."/>
            <person name="Reis Junior O."/>
        </authorList>
    </citation>
    <scope>NUCLEOTIDE SEQUENCE</scope>
    <source>
        <strain evidence="8">28M1</strain>
    </source>
</reference>
<dbReference type="InterPro" id="IPR007146">
    <property type="entry name" value="Sas10/Utp3/C1D"/>
</dbReference>